<dbReference type="KEGG" id="vg:16607316"/>
<evidence type="ECO:0000256" key="1">
    <source>
        <dbReference type="SAM" id="MobiDB-lite"/>
    </source>
</evidence>
<name>S4VXZ4_9VIRU</name>
<evidence type="ECO:0000313" key="3">
    <source>
        <dbReference type="Proteomes" id="UP000204584"/>
    </source>
</evidence>
<protein>
    <submittedName>
        <fullName evidence="2">Uncharacterized protein</fullName>
    </submittedName>
</protein>
<dbReference type="EMBL" id="KC977571">
    <property type="protein sequence ID" value="AGO85529.1"/>
    <property type="molecule type" value="Genomic_DNA"/>
</dbReference>
<feature type="compositionally biased region" description="Low complexity" evidence="1">
    <location>
        <begin position="107"/>
        <end position="116"/>
    </location>
</feature>
<proteinExistence type="predicted"/>
<evidence type="ECO:0000313" key="2">
    <source>
        <dbReference type="EMBL" id="AGO85529.1"/>
    </source>
</evidence>
<accession>S4VXZ4</accession>
<feature type="compositionally biased region" description="Low complexity" evidence="1">
    <location>
        <begin position="353"/>
        <end position="364"/>
    </location>
</feature>
<sequence length="451" mass="48385">MVPRGRCFVFFFSWFVSPRPRLTHRYSSFRSMERLDLPLCPMPRHDVIVARDPLATAHSQLAEPPTTNVSRKRRALVQSQPTQGHVCQRADDTPPRPAGLCEDQHEAAAASATPPTHADRRLAATCPVPVRCRPSRRIHPMARIVQNATQYVCVGGRQLAVVDVAIALVIQAVQGKPGSCDTLLAQSWSLQDSALAVHGMCAHPGSIVVLTTAVTLPVSAPPPFTAATPRRLSDRAPLAYTAVGLFWLFGVLRTHGDPRLYDAMTAILRSGVLDDIGARLELAPVSARVSFSCVRAAANVAVVLIDDRCDLTAPVAFAASPGNVRDHTDGDKCTDVGVTTSGGGINNRHNDDPSNNNNNNNNNPGVISVAAAAMRNESRGADPWVIMGQGDRRRVVRADSREACALLVATGACLARRGVAARIMVDATLGPRVDDTRFRHHVEAAFGFVAA</sequence>
<organism evidence="2 3">
    <name type="scientific">Pandoravirus salinus</name>
    <dbReference type="NCBI Taxonomy" id="1349410"/>
    <lineage>
        <taxon>Viruses</taxon>
        <taxon>Pandoravirus</taxon>
    </lineage>
</organism>
<dbReference type="RefSeq" id="YP_008438608.1">
    <property type="nucleotide sequence ID" value="NC_022098.1"/>
</dbReference>
<keyword evidence="3" id="KW-1185">Reference proteome</keyword>
<reference evidence="2 3" key="1">
    <citation type="journal article" date="2013" name="Science">
        <title>Pandoraviruses: amoeba viruses with genomes up to 2.5 Mb reaching that of parasitic eukaryotes.</title>
        <authorList>
            <person name="Philippe N."/>
            <person name="Legendre M."/>
            <person name="Doutre G."/>
            <person name="Coute Y."/>
            <person name="Poirot O."/>
            <person name="Lescot M."/>
            <person name="Arslan D."/>
            <person name="Seltzer V."/>
            <person name="Bertaux L."/>
            <person name="Bruley C."/>
            <person name="Garin J."/>
            <person name="Claverie J.M."/>
            <person name="Abergel C."/>
        </authorList>
    </citation>
    <scope>NUCLEOTIDE SEQUENCE [LARGE SCALE GENOMIC DNA]</scope>
</reference>
<gene>
    <name evidence="2" type="ORF">psal_cds_1219</name>
</gene>
<feature type="region of interest" description="Disordered" evidence="1">
    <location>
        <begin position="58"/>
        <end position="120"/>
    </location>
</feature>
<dbReference type="Proteomes" id="UP000204584">
    <property type="component" value="Segment"/>
</dbReference>
<dbReference type="GeneID" id="16607316"/>
<feature type="region of interest" description="Disordered" evidence="1">
    <location>
        <begin position="338"/>
        <end position="364"/>
    </location>
</feature>